<evidence type="ECO:0000256" key="3">
    <source>
        <dbReference type="ARBA" id="ARBA00023027"/>
    </source>
</evidence>
<gene>
    <name evidence="6" type="primary">dhaT_2</name>
    <name evidence="6" type="ORF">SPSIL_009650</name>
</gene>
<keyword evidence="2 6" id="KW-0560">Oxidoreductase</keyword>
<dbReference type="InterPro" id="IPR056798">
    <property type="entry name" value="ADH_Fe_C"/>
</dbReference>
<proteinExistence type="inferred from homology"/>
<keyword evidence="7" id="KW-1185">Reference proteome</keyword>
<accession>A0ABZ3IGS1</accession>
<comment type="similarity">
    <text evidence="1">Belongs to the iron-containing alcohol dehydrogenase family.</text>
</comment>
<dbReference type="PANTHER" id="PTHR11496">
    <property type="entry name" value="ALCOHOL DEHYDROGENASE"/>
    <property type="match status" value="1"/>
</dbReference>
<evidence type="ECO:0000259" key="5">
    <source>
        <dbReference type="Pfam" id="PF25137"/>
    </source>
</evidence>
<dbReference type="SUPFAM" id="SSF56796">
    <property type="entry name" value="Dehydroquinate synthase-like"/>
    <property type="match status" value="1"/>
</dbReference>
<evidence type="ECO:0000313" key="7">
    <source>
        <dbReference type="Proteomes" id="UP000216752"/>
    </source>
</evidence>
<dbReference type="EC" id="1.1.1.202" evidence="6"/>
<dbReference type="Pfam" id="PF25137">
    <property type="entry name" value="ADH_Fe_C"/>
    <property type="match status" value="1"/>
</dbReference>
<dbReference type="PROSITE" id="PS00913">
    <property type="entry name" value="ADH_IRON_1"/>
    <property type="match status" value="1"/>
</dbReference>
<dbReference type="PANTHER" id="PTHR11496:SF102">
    <property type="entry name" value="ALCOHOL DEHYDROGENASE 4"/>
    <property type="match status" value="1"/>
</dbReference>
<dbReference type="CDD" id="cd08551">
    <property type="entry name" value="Fe-ADH"/>
    <property type="match status" value="1"/>
</dbReference>
<organism evidence="6 7">
    <name type="scientific">Sporomusa silvacetica DSM 10669</name>
    <dbReference type="NCBI Taxonomy" id="1123289"/>
    <lineage>
        <taxon>Bacteria</taxon>
        <taxon>Bacillati</taxon>
        <taxon>Bacillota</taxon>
        <taxon>Negativicutes</taxon>
        <taxon>Selenomonadales</taxon>
        <taxon>Sporomusaceae</taxon>
        <taxon>Sporomusa</taxon>
    </lineage>
</organism>
<feature type="domain" description="Alcohol dehydrogenase iron-type/glycerol dehydrogenase GldA" evidence="4">
    <location>
        <begin position="8"/>
        <end position="175"/>
    </location>
</feature>
<dbReference type="RefSeq" id="WP_094607678.1">
    <property type="nucleotide sequence ID" value="NZ_CP155573.1"/>
</dbReference>
<dbReference type="GO" id="GO:0047516">
    <property type="term" value="F:1,3-propanediol dehydrogenase activity"/>
    <property type="evidence" value="ECO:0007669"/>
    <property type="project" value="UniProtKB-EC"/>
</dbReference>
<evidence type="ECO:0000259" key="4">
    <source>
        <dbReference type="Pfam" id="PF00465"/>
    </source>
</evidence>
<dbReference type="PROSITE" id="PS00060">
    <property type="entry name" value="ADH_IRON_2"/>
    <property type="match status" value="1"/>
</dbReference>
<evidence type="ECO:0000256" key="2">
    <source>
        <dbReference type="ARBA" id="ARBA00023002"/>
    </source>
</evidence>
<sequence>MKFMLSIPTFIQFGKSVSKKAGEVALGFGAKTVFCVYDKGVAKIATGVVETLKESGLEVIEFDSVLPNPTDSLIENAAQLARNAKADVVVAIGGGSSIDAAKGIAILLTNPSPITLYAGPPNLVKIPAKPLIAIPTTSGTGSEVTPFSVITVPSISKKVAVAGQFVAPAVALCDPLMTVGMPPSITASTGMDALTHAIESYTANNASIPTDDFALRSISLISKNIVKATNNGANIEARANMQLGSLLGGIVFANAFVGMVHSLAHPISAHCNVAHGIANAACLSYVMEYNAVEVPDRTIEIGVAMGLDLQEIPKEEAIKKVVSAVQDLVDAVKIPKLSAVGVTEDKFNVIAEDAVVEIPSQFNARTVTKEACLDVLRRAF</sequence>
<dbReference type="Pfam" id="PF00465">
    <property type="entry name" value="Fe-ADH"/>
    <property type="match status" value="1"/>
</dbReference>
<dbReference type="Proteomes" id="UP000216752">
    <property type="component" value="Chromosome"/>
</dbReference>
<reference evidence="6" key="1">
    <citation type="submission" date="2024-05" db="EMBL/GenBank/DDBJ databases">
        <title>Isolation and characterization of Sporomusa carbonis sp. nov., a carboxydotrophic hydrogenogen in the genus of Sporomusa isolated from a charcoal burning pile.</title>
        <authorList>
            <person name="Boeer T."/>
            <person name="Rosenbaum F."/>
            <person name="Eysell L."/>
            <person name="Mueller V."/>
            <person name="Daniel R."/>
            <person name="Poehlein A."/>
        </authorList>
    </citation>
    <scope>NUCLEOTIDE SEQUENCE [LARGE SCALE GENOMIC DNA]</scope>
    <source>
        <strain evidence="6">DSM 10669</strain>
    </source>
</reference>
<dbReference type="InterPro" id="IPR001670">
    <property type="entry name" value="ADH_Fe/GldA"/>
</dbReference>
<evidence type="ECO:0000256" key="1">
    <source>
        <dbReference type="ARBA" id="ARBA00007358"/>
    </source>
</evidence>
<protein>
    <submittedName>
        <fullName evidence="6">1,3-propanediol dehydrogenase</fullName>
        <ecNumber evidence="6">1.1.1.202</ecNumber>
    </submittedName>
</protein>
<dbReference type="EMBL" id="CP155573">
    <property type="protein sequence ID" value="XFO64856.1"/>
    <property type="molecule type" value="Genomic_DNA"/>
</dbReference>
<evidence type="ECO:0000313" key="6">
    <source>
        <dbReference type="EMBL" id="XFO64856.1"/>
    </source>
</evidence>
<keyword evidence="3" id="KW-0520">NAD</keyword>
<dbReference type="Gene3D" id="3.40.50.1970">
    <property type="match status" value="1"/>
</dbReference>
<feature type="domain" description="Fe-containing alcohol dehydrogenase-like C-terminal" evidence="5">
    <location>
        <begin position="186"/>
        <end position="380"/>
    </location>
</feature>
<dbReference type="InterPro" id="IPR039697">
    <property type="entry name" value="Alcohol_dehydrogenase_Fe"/>
</dbReference>
<dbReference type="Gene3D" id="1.20.1090.10">
    <property type="entry name" value="Dehydroquinate synthase-like - alpha domain"/>
    <property type="match status" value="1"/>
</dbReference>
<name>A0ABZ3IGS1_9FIRM</name>
<dbReference type="InterPro" id="IPR018211">
    <property type="entry name" value="ADH_Fe_CS"/>
</dbReference>